<evidence type="ECO:0000256" key="5">
    <source>
        <dbReference type="ARBA" id="ARBA00022842"/>
    </source>
</evidence>
<dbReference type="GO" id="GO:0005975">
    <property type="term" value="P:carbohydrate metabolic process"/>
    <property type="evidence" value="ECO:0007669"/>
    <property type="project" value="InterPro"/>
</dbReference>
<organism evidence="10 11">
    <name type="scientific">Candidatus Gottesmanbacteria bacterium RIFCSPHIGHO2_01_FULL_42_12</name>
    <dbReference type="NCBI Taxonomy" id="1798377"/>
    <lineage>
        <taxon>Bacteria</taxon>
        <taxon>Candidatus Gottesmaniibacteriota</taxon>
    </lineage>
</organism>
<dbReference type="Gene3D" id="3.40.120.10">
    <property type="entry name" value="Alpha-D-Glucose-1,6-Bisphosphate, subunit A, domain 3"/>
    <property type="match status" value="3"/>
</dbReference>
<dbReference type="Proteomes" id="UP000178681">
    <property type="component" value="Unassembled WGS sequence"/>
</dbReference>
<comment type="cofactor">
    <cofactor evidence="1">
        <name>Mg(2+)</name>
        <dbReference type="ChEBI" id="CHEBI:18420"/>
    </cofactor>
</comment>
<dbReference type="InterPro" id="IPR005844">
    <property type="entry name" value="A-D-PHexomutase_a/b/a-I"/>
</dbReference>
<evidence type="ECO:0000256" key="6">
    <source>
        <dbReference type="ARBA" id="ARBA00023235"/>
    </source>
</evidence>
<evidence type="ECO:0000259" key="9">
    <source>
        <dbReference type="Pfam" id="PF02880"/>
    </source>
</evidence>
<evidence type="ECO:0000259" key="8">
    <source>
        <dbReference type="Pfam" id="PF02879"/>
    </source>
</evidence>
<protein>
    <recommendedName>
        <fullName evidence="12">Phosphomannomutase</fullName>
    </recommendedName>
</protein>
<evidence type="ECO:0000259" key="7">
    <source>
        <dbReference type="Pfam" id="PF02878"/>
    </source>
</evidence>
<keyword evidence="5" id="KW-0460">Magnesium</keyword>
<reference evidence="10 11" key="1">
    <citation type="journal article" date="2016" name="Nat. Commun.">
        <title>Thousands of microbial genomes shed light on interconnected biogeochemical processes in an aquifer system.</title>
        <authorList>
            <person name="Anantharaman K."/>
            <person name="Brown C.T."/>
            <person name="Hug L.A."/>
            <person name="Sharon I."/>
            <person name="Castelle C.J."/>
            <person name="Probst A.J."/>
            <person name="Thomas B.C."/>
            <person name="Singh A."/>
            <person name="Wilkins M.J."/>
            <person name="Karaoz U."/>
            <person name="Brodie E.L."/>
            <person name="Williams K.H."/>
            <person name="Hubbard S.S."/>
            <person name="Banfield J.F."/>
        </authorList>
    </citation>
    <scope>NUCLEOTIDE SEQUENCE [LARGE SCALE GENOMIC DNA]</scope>
</reference>
<dbReference type="PRINTS" id="PR00509">
    <property type="entry name" value="PGMPMM"/>
</dbReference>
<dbReference type="Pfam" id="PF02878">
    <property type="entry name" value="PGM_PMM_I"/>
    <property type="match status" value="1"/>
</dbReference>
<name>A0A1F5Z4W7_9BACT</name>
<dbReference type="SUPFAM" id="SSF55957">
    <property type="entry name" value="Phosphoglucomutase, C-terminal domain"/>
    <property type="match status" value="1"/>
</dbReference>
<dbReference type="InterPro" id="IPR016055">
    <property type="entry name" value="A-D-PHexomutase_a/b/a-I/II/III"/>
</dbReference>
<dbReference type="PANTHER" id="PTHR43771">
    <property type="entry name" value="PHOSPHOMANNOMUTASE"/>
    <property type="match status" value="1"/>
</dbReference>
<dbReference type="GO" id="GO:0016868">
    <property type="term" value="F:intramolecular phosphotransferase activity"/>
    <property type="evidence" value="ECO:0007669"/>
    <property type="project" value="InterPro"/>
</dbReference>
<dbReference type="STRING" id="1798377.A2872_02970"/>
<dbReference type="Pfam" id="PF02879">
    <property type="entry name" value="PGM_PMM_II"/>
    <property type="match status" value="1"/>
</dbReference>
<keyword evidence="3" id="KW-0597">Phosphoprotein</keyword>
<dbReference type="InterPro" id="IPR005846">
    <property type="entry name" value="A-D-PHexomutase_a/b/a-III"/>
</dbReference>
<dbReference type="GO" id="GO:0046872">
    <property type="term" value="F:metal ion binding"/>
    <property type="evidence" value="ECO:0007669"/>
    <property type="project" value="UniProtKB-KW"/>
</dbReference>
<dbReference type="Gene3D" id="3.30.310.50">
    <property type="entry name" value="Alpha-D-phosphohexomutase, C-terminal domain"/>
    <property type="match status" value="1"/>
</dbReference>
<feature type="domain" description="Alpha-D-phosphohexomutase alpha/beta/alpha" evidence="8">
    <location>
        <begin position="160"/>
        <end position="251"/>
    </location>
</feature>
<dbReference type="EMBL" id="MFJG01000006">
    <property type="protein sequence ID" value="OGG07405.1"/>
    <property type="molecule type" value="Genomic_DNA"/>
</dbReference>
<gene>
    <name evidence="10" type="ORF">A2872_02970</name>
</gene>
<proteinExistence type="inferred from homology"/>
<dbReference type="SUPFAM" id="SSF53738">
    <property type="entry name" value="Phosphoglucomutase, first 3 domains"/>
    <property type="match status" value="3"/>
</dbReference>
<feature type="domain" description="Alpha-D-phosphohexomutase alpha/beta/alpha" evidence="9">
    <location>
        <begin position="301"/>
        <end position="350"/>
    </location>
</feature>
<dbReference type="PANTHER" id="PTHR43771:SF1">
    <property type="entry name" value="PHOSPHOMANNOMUTASE"/>
    <property type="match status" value="1"/>
</dbReference>
<accession>A0A1F5Z4W7</accession>
<evidence type="ECO:0000313" key="11">
    <source>
        <dbReference type="Proteomes" id="UP000178681"/>
    </source>
</evidence>
<dbReference type="InterPro" id="IPR005845">
    <property type="entry name" value="A-D-PHexomutase_a/b/a-II"/>
</dbReference>
<comment type="similarity">
    <text evidence="2">Belongs to the phosphohexose mutase family.</text>
</comment>
<sequence>MDLTKSFHPFDIRGDYPAAVNEHMAYLVGKFVQSFLPQGAIVVAADNRESSPFLVNALVNGLAVGHREVVFIGNVPTPVFYFAVNFLKAAGGVMVTASHVAGQQNGFKFTKAGALPLDEGEILTLKNFLESQPADDQRNKSLYKISVEEAVSNRSKVVSEYITQMVSKFSGLKFPGLVIFDTGETVATPIVEEILSRLTISYELLKQRRGLNPLLDEVNLNLREKVKERQATLGIIYDGDADRVVFIDRQGNLIPPSYILGLVAKHFTKVALDIRSGLAAYTTDHVVTPSWAQNLKFAMSDDTKIAFAGETSGHLIFREWYGIDDGIFAGFKFLELVTNLDSELSELRAFYTDVPEINFEVTGDSTLVLDKIADYYRMKEYPISIIDGVTITSSDFHLNLRMSLTEPFLRLNLEVKRPEQVEAITEEIKKLIYAEK</sequence>
<comment type="caution">
    <text evidence="10">The sequence shown here is derived from an EMBL/GenBank/DDBJ whole genome shotgun (WGS) entry which is preliminary data.</text>
</comment>
<dbReference type="InterPro" id="IPR036900">
    <property type="entry name" value="A-D-PHexomutase_C_sf"/>
</dbReference>
<dbReference type="Pfam" id="PF02880">
    <property type="entry name" value="PGM_PMM_III"/>
    <property type="match status" value="1"/>
</dbReference>
<keyword evidence="6" id="KW-0413">Isomerase</keyword>
<dbReference type="InterPro" id="IPR005841">
    <property type="entry name" value="Alpha-D-phosphohexomutase_SF"/>
</dbReference>
<dbReference type="AlphaFoldDB" id="A0A1F5Z4W7"/>
<evidence type="ECO:0000256" key="4">
    <source>
        <dbReference type="ARBA" id="ARBA00022723"/>
    </source>
</evidence>
<evidence type="ECO:0000256" key="3">
    <source>
        <dbReference type="ARBA" id="ARBA00022553"/>
    </source>
</evidence>
<evidence type="ECO:0000256" key="1">
    <source>
        <dbReference type="ARBA" id="ARBA00001946"/>
    </source>
</evidence>
<evidence type="ECO:0008006" key="12">
    <source>
        <dbReference type="Google" id="ProtNLM"/>
    </source>
</evidence>
<evidence type="ECO:0000256" key="2">
    <source>
        <dbReference type="ARBA" id="ARBA00010231"/>
    </source>
</evidence>
<feature type="domain" description="Alpha-D-phosphohexomutase alpha/beta/alpha" evidence="7">
    <location>
        <begin position="6"/>
        <end position="126"/>
    </location>
</feature>
<keyword evidence="4" id="KW-0479">Metal-binding</keyword>
<evidence type="ECO:0000313" key="10">
    <source>
        <dbReference type="EMBL" id="OGG07405.1"/>
    </source>
</evidence>